<evidence type="ECO:0000256" key="11">
    <source>
        <dbReference type="ARBA" id="ARBA00041902"/>
    </source>
</evidence>
<dbReference type="SUPFAM" id="SSF56112">
    <property type="entry name" value="Protein kinase-like (PK-like)"/>
    <property type="match status" value="1"/>
</dbReference>
<evidence type="ECO:0000256" key="6">
    <source>
        <dbReference type="ARBA" id="ARBA00022741"/>
    </source>
</evidence>
<evidence type="ECO:0000256" key="15">
    <source>
        <dbReference type="ARBA" id="ARBA00049280"/>
    </source>
</evidence>
<dbReference type="PANTHER" id="PTHR24056:SF546">
    <property type="entry name" value="CYCLIN-DEPENDENT KINASE 12"/>
    <property type="match status" value="1"/>
</dbReference>
<gene>
    <name evidence="19" type="ORF">QTG54_011867</name>
</gene>
<comment type="similarity">
    <text evidence="1">Belongs to the protein kinase superfamily. CMGC Ser/Thr protein kinase family. CDC2/CDKX subfamily.</text>
</comment>
<evidence type="ECO:0000313" key="19">
    <source>
        <dbReference type="EMBL" id="KAK1737581.1"/>
    </source>
</evidence>
<dbReference type="Pfam" id="PF00069">
    <property type="entry name" value="Pkinase"/>
    <property type="match status" value="1"/>
</dbReference>
<dbReference type="InterPro" id="IPR017441">
    <property type="entry name" value="Protein_kinase_ATP_BS"/>
</dbReference>
<sequence>MNIAWPSKKENKSNRLQLQHPPISTKFNNNPHMASSTTLATTMVQPPKPRPPPPSLPPPGRNSTSNAINAKKRPPPPPPLPNNNRGGAVKPPPPPPRMKQTNGVPPPPPPNRPPPPRPNPNNRGAVVMKKPPPPPRPPVATAAKPIIKKRTAPEISTLNNPTSTRTTAVAAAPNADARKRQRQEQQNRRISLKAPVVMRDVTAFQKKHQVGEGTYGSVFVGADKITGEIVALKRINTEEEENGFPITAIREVKILKALHHSNIVQLKEIVTSKDQGDIPKNVFMVFEYLEYDLTGIIESPEIKISQDHIKSWSKQLLSGVHYMHVNKIIHRDLKSSNLLINKRGELKIADWGLARSWNKEMKRLTNRVITLWYRPPELLLGCNQYTTKIDMWSVGCIIAEMFRRGGLLKGSTEANQLDLIFRMMGHPTREDWPDIDKMCPLWKNFEPKNGEQVFPRRVREELKARLPTSAMNWMTPHAIDLIDSLLAHNPEKRWSADKALLAEYFFDNPTFKPASELNMKFGVESAHEWEARKKHKEMMAKKLAARGLPAPGSTSSGRTKS</sequence>
<dbReference type="PROSITE" id="PS00108">
    <property type="entry name" value="PROTEIN_KINASE_ST"/>
    <property type="match status" value="1"/>
</dbReference>
<dbReference type="GO" id="GO:0000307">
    <property type="term" value="C:cyclin-dependent protein kinase holoenzyme complex"/>
    <property type="evidence" value="ECO:0007669"/>
    <property type="project" value="TreeGrafter"/>
</dbReference>
<evidence type="ECO:0000313" key="20">
    <source>
        <dbReference type="Proteomes" id="UP001224775"/>
    </source>
</evidence>
<comment type="catalytic activity">
    <reaction evidence="14">
        <text>L-seryl-[protein] + ATP = O-phospho-L-seryl-[protein] + ADP + H(+)</text>
        <dbReference type="Rhea" id="RHEA:17989"/>
        <dbReference type="Rhea" id="RHEA-COMP:9863"/>
        <dbReference type="Rhea" id="RHEA-COMP:11604"/>
        <dbReference type="ChEBI" id="CHEBI:15378"/>
        <dbReference type="ChEBI" id="CHEBI:29999"/>
        <dbReference type="ChEBI" id="CHEBI:30616"/>
        <dbReference type="ChEBI" id="CHEBI:83421"/>
        <dbReference type="ChEBI" id="CHEBI:456216"/>
        <dbReference type="EC" id="2.7.11.22"/>
    </reaction>
</comment>
<dbReference type="GO" id="GO:0032968">
    <property type="term" value="P:positive regulation of transcription elongation by RNA polymerase II"/>
    <property type="evidence" value="ECO:0007669"/>
    <property type="project" value="TreeGrafter"/>
</dbReference>
<keyword evidence="8 16" id="KW-0067">ATP-binding</keyword>
<protein>
    <recommendedName>
        <fullName evidence="10">Cyclin-dependent kinase 2 homolog</fullName>
        <ecNumber evidence="3">2.7.11.22</ecNumber>
        <ecNumber evidence="2">2.7.11.23</ecNumber>
    </recommendedName>
    <alternativeName>
        <fullName evidence="11">Cell division control protein 2 homolog</fullName>
    </alternativeName>
    <alternativeName>
        <fullName evidence="12">cdc2-related kinase 2</fullName>
    </alternativeName>
</protein>
<dbReference type="GO" id="GO:0005634">
    <property type="term" value="C:nucleus"/>
    <property type="evidence" value="ECO:0007669"/>
    <property type="project" value="TreeGrafter"/>
</dbReference>
<evidence type="ECO:0000256" key="4">
    <source>
        <dbReference type="ARBA" id="ARBA00022527"/>
    </source>
</evidence>
<keyword evidence="4" id="KW-0723">Serine/threonine-protein kinase</keyword>
<evidence type="ECO:0000256" key="10">
    <source>
        <dbReference type="ARBA" id="ARBA00039612"/>
    </source>
</evidence>
<evidence type="ECO:0000256" key="5">
    <source>
        <dbReference type="ARBA" id="ARBA00022679"/>
    </source>
</evidence>
<keyword evidence="20" id="KW-1185">Reference proteome</keyword>
<feature type="region of interest" description="Disordered" evidence="17">
    <location>
        <begin position="1"/>
        <end position="189"/>
    </location>
</feature>
<dbReference type="GO" id="GO:0005524">
    <property type="term" value="F:ATP binding"/>
    <property type="evidence" value="ECO:0007669"/>
    <property type="project" value="UniProtKB-UniRule"/>
</dbReference>
<feature type="compositionally biased region" description="Polar residues" evidence="17">
    <location>
        <begin position="154"/>
        <end position="163"/>
    </location>
</feature>
<dbReference type="InterPro" id="IPR050108">
    <property type="entry name" value="CDK"/>
</dbReference>
<feature type="domain" description="Protein kinase" evidence="18">
    <location>
        <begin position="204"/>
        <end position="506"/>
    </location>
</feature>
<reference evidence="19" key="1">
    <citation type="submission" date="2023-06" db="EMBL/GenBank/DDBJ databases">
        <title>Survivors Of The Sea: Transcriptome response of Skeletonema marinoi to long-term dormancy.</title>
        <authorList>
            <person name="Pinder M.I.M."/>
            <person name="Kourtchenko O."/>
            <person name="Robertson E.K."/>
            <person name="Larsson T."/>
            <person name="Maumus F."/>
            <person name="Osuna-Cruz C.M."/>
            <person name="Vancaester E."/>
            <person name="Stenow R."/>
            <person name="Vandepoele K."/>
            <person name="Ploug H."/>
            <person name="Bruchert V."/>
            <person name="Godhe A."/>
            <person name="Topel M."/>
        </authorList>
    </citation>
    <scope>NUCLEOTIDE SEQUENCE</scope>
    <source>
        <strain evidence="19">R05AC</strain>
    </source>
</reference>
<dbReference type="EC" id="2.7.11.23" evidence="2"/>
<comment type="catalytic activity">
    <reaction evidence="15">
        <text>[DNA-directed RNA polymerase] + ATP = phospho-[DNA-directed RNA polymerase] + ADP + H(+)</text>
        <dbReference type="Rhea" id="RHEA:10216"/>
        <dbReference type="Rhea" id="RHEA-COMP:11321"/>
        <dbReference type="Rhea" id="RHEA-COMP:11322"/>
        <dbReference type="ChEBI" id="CHEBI:15378"/>
        <dbReference type="ChEBI" id="CHEBI:30616"/>
        <dbReference type="ChEBI" id="CHEBI:43176"/>
        <dbReference type="ChEBI" id="CHEBI:68546"/>
        <dbReference type="ChEBI" id="CHEBI:456216"/>
        <dbReference type="EC" id="2.7.11.23"/>
    </reaction>
</comment>
<evidence type="ECO:0000256" key="12">
    <source>
        <dbReference type="ARBA" id="ARBA00042858"/>
    </source>
</evidence>
<dbReference type="InterPro" id="IPR000719">
    <property type="entry name" value="Prot_kinase_dom"/>
</dbReference>
<evidence type="ECO:0000256" key="14">
    <source>
        <dbReference type="ARBA" id="ARBA00048367"/>
    </source>
</evidence>
<feature type="compositionally biased region" description="Low complexity" evidence="17">
    <location>
        <begin position="164"/>
        <end position="175"/>
    </location>
</feature>
<evidence type="ECO:0000256" key="3">
    <source>
        <dbReference type="ARBA" id="ARBA00012425"/>
    </source>
</evidence>
<dbReference type="PROSITE" id="PS00107">
    <property type="entry name" value="PROTEIN_KINASE_ATP"/>
    <property type="match status" value="1"/>
</dbReference>
<organism evidence="19 20">
    <name type="scientific">Skeletonema marinoi</name>
    <dbReference type="NCBI Taxonomy" id="267567"/>
    <lineage>
        <taxon>Eukaryota</taxon>
        <taxon>Sar</taxon>
        <taxon>Stramenopiles</taxon>
        <taxon>Ochrophyta</taxon>
        <taxon>Bacillariophyta</taxon>
        <taxon>Coscinodiscophyceae</taxon>
        <taxon>Thalassiosirophycidae</taxon>
        <taxon>Thalassiosirales</taxon>
        <taxon>Skeletonemataceae</taxon>
        <taxon>Skeletonema</taxon>
        <taxon>Skeletonema marinoi-dohrnii complex</taxon>
    </lineage>
</organism>
<comment type="catalytic activity">
    <reaction evidence="13">
        <text>L-threonyl-[protein] + ATP = O-phospho-L-threonyl-[protein] + ADP + H(+)</text>
        <dbReference type="Rhea" id="RHEA:46608"/>
        <dbReference type="Rhea" id="RHEA-COMP:11060"/>
        <dbReference type="Rhea" id="RHEA-COMP:11605"/>
        <dbReference type="ChEBI" id="CHEBI:15378"/>
        <dbReference type="ChEBI" id="CHEBI:30013"/>
        <dbReference type="ChEBI" id="CHEBI:30616"/>
        <dbReference type="ChEBI" id="CHEBI:61977"/>
        <dbReference type="ChEBI" id="CHEBI:456216"/>
        <dbReference type="EC" id="2.7.11.22"/>
    </reaction>
</comment>
<dbReference type="CDD" id="cd07840">
    <property type="entry name" value="STKc_CDK9_like"/>
    <property type="match status" value="1"/>
</dbReference>
<dbReference type="Proteomes" id="UP001224775">
    <property type="component" value="Unassembled WGS sequence"/>
</dbReference>
<evidence type="ECO:0000256" key="13">
    <source>
        <dbReference type="ARBA" id="ARBA00047811"/>
    </source>
</evidence>
<dbReference type="InterPro" id="IPR011009">
    <property type="entry name" value="Kinase-like_dom_sf"/>
</dbReference>
<evidence type="ECO:0000256" key="1">
    <source>
        <dbReference type="ARBA" id="ARBA00006485"/>
    </source>
</evidence>
<feature type="compositionally biased region" description="Pro residues" evidence="17">
    <location>
        <begin position="46"/>
        <end position="60"/>
    </location>
</feature>
<name>A0AAD8Y2D2_9STRA</name>
<dbReference type="GO" id="GO:0004693">
    <property type="term" value="F:cyclin-dependent protein serine/threonine kinase activity"/>
    <property type="evidence" value="ECO:0007669"/>
    <property type="project" value="UniProtKB-EC"/>
</dbReference>
<evidence type="ECO:0000256" key="9">
    <source>
        <dbReference type="ARBA" id="ARBA00038543"/>
    </source>
</evidence>
<evidence type="ECO:0000259" key="18">
    <source>
        <dbReference type="PROSITE" id="PS50011"/>
    </source>
</evidence>
<dbReference type="FunFam" id="1.10.510.10:FF:000415">
    <property type="entry name" value="CMGC/CDK/CRK7 protein kinase, variant"/>
    <property type="match status" value="1"/>
</dbReference>
<keyword evidence="7 19" id="KW-0418">Kinase</keyword>
<comment type="caution">
    <text evidence="19">The sequence shown here is derived from an EMBL/GenBank/DDBJ whole genome shotgun (WGS) entry which is preliminary data.</text>
</comment>
<feature type="compositionally biased region" description="Polar residues" evidence="17">
    <location>
        <begin position="552"/>
        <end position="561"/>
    </location>
</feature>
<dbReference type="FunFam" id="3.30.200.20:FF:000124">
    <property type="entry name" value="Cyclin-dependent kinase 4"/>
    <property type="match status" value="1"/>
</dbReference>
<dbReference type="PROSITE" id="PS50011">
    <property type="entry name" value="PROTEIN_KINASE_DOM"/>
    <property type="match status" value="1"/>
</dbReference>
<dbReference type="Gene3D" id="1.10.510.10">
    <property type="entry name" value="Transferase(Phosphotransferase) domain 1"/>
    <property type="match status" value="1"/>
</dbReference>
<evidence type="ECO:0000256" key="17">
    <source>
        <dbReference type="SAM" id="MobiDB-lite"/>
    </source>
</evidence>
<evidence type="ECO:0000256" key="2">
    <source>
        <dbReference type="ARBA" id="ARBA00012409"/>
    </source>
</evidence>
<keyword evidence="6 16" id="KW-0547">Nucleotide-binding</keyword>
<dbReference type="SMART" id="SM00220">
    <property type="entry name" value="S_TKc"/>
    <property type="match status" value="1"/>
</dbReference>
<feature type="compositionally biased region" description="Polar residues" evidence="17">
    <location>
        <begin position="25"/>
        <end position="44"/>
    </location>
</feature>
<dbReference type="EC" id="2.7.11.22" evidence="3"/>
<dbReference type="GO" id="GO:0008353">
    <property type="term" value="F:RNA polymerase II CTD heptapeptide repeat kinase activity"/>
    <property type="evidence" value="ECO:0007669"/>
    <property type="project" value="UniProtKB-EC"/>
</dbReference>
<proteinExistence type="inferred from homology"/>
<accession>A0AAD8Y2D2</accession>
<dbReference type="AlphaFoldDB" id="A0AAD8Y2D2"/>
<keyword evidence="5 19" id="KW-0808">Transferase</keyword>
<feature type="compositionally biased region" description="Basic and acidic residues" evidence="17">
    <location>
        <begin position="176"/>
        <end position="187"/>
    </location>
</feature>
<evidence type="ECO:0000256" key="7">
    <source>
        <dbReference type="ARBA" id="ARBA00022777"/>
    </source>
</evidence>
<dbReference type="EMBL" id="JATAAI010000025">
    <property type="protein sequence ID" value="KAK1737581.1"/>
    <property type="molecule type" value="Genomic_DNA"/>
</dbReference>
<comment type="subunit">
    <text evidence="9">May form a complex composed of at least the catalytic subunit CRK2 and a cyclin.</text>
</comment>
<dbReference type="Gene3D" id="3.30.200.20">
    <property type="entry name" value="Phosphorylase Kinase, domain 1"/>
    <property type="match status" value="1"/>
</dbReference>
<feature type="compositionally biased region" description="Pro residues" evidence="17">
    <location>
        <begin position="104"/>
        <end position="119"/>
    </location>
</feature>
<dbReference type="InterPro" id="IPR008271">
    <property type="entry name" value="Ser/Thr_kinase_AS"/>
</dbReference>
<feature type="binding site" evidence="16">
    <location>
        <position position="233"/>
    </location>
    <ligand>
        <name>ATP</name>
        <dbReference type="ChEBI" id="CHEBI:30616"/>
    </ligand>
</feature>
<feature type="compositionally biased region" description="Low complexity" evidence="17">
    <location>
        <begin position="120"/>
        <end position="129"/>
    </location>
</feature>
<evidence type="ECO:0000256" key="8">
    <source>
        <dbReference type="ARBA" id="ARBA00022840"/>
    </source>
</evidence>
<evidence type="ECO:0000256" key="16">
    <source>
        <dbReference type="PROSITE-ProRule" id="PRU10141"/>
    </source>
</evidence>
<feature type="region of interest" description="Disordered" evidence="17">
    <location>
        <begin position="538"/>
        <end position="561"/>
    </location>
</feature>
<dbReference type="PANTHER" id="PTHR24056">
    <property type="entry name" value="CELL DIVISION PROTEIN KINASE"/>
    <property type="match status" value="1"/>
</dbReference>